<dbReference type="Gene3D" id="1.20.5.170">
    <property type="match status" value="1"/>
</dbReference>
<accession>A0AAP0NHC8</accession>
<evidence type="ECO:0000256" key="1">
    <source>
        <dbReference type="ARBA" id="ARBA00004123"/>
    </source>
</evidence>
<organism evidence="9 10">
    <name type="scientific">Liquidambar formosana</name>
    <name type="common">Formosan gum</name>
    <dbReference type="NCBI Taxonomy" id="63359"/>
    <lineage>
        <taxon>Eukaryota</taxon>
        <taxon>Viridiplantae</taxon>
        <taxon>Streptophyta</taxon>
        <taxon>Embryophyta</taxon>
        <taxon>Tracheophyta</taxon>
        <taxon>Spermatophyta</taxon>
        <taxon>Magnoliopsida</taxon>
        <taxon>eudicotyledons</taxon>
        <taxon>Gunneridae</taxon>
        <taxon>Pentapetalae</taxon>
        <taxon>Saxifragales</taxon>
        <taxon>Altingiaceae</taxon>
        <taxon>Liquidambar</taxon>
    </lineage>
</organism>
<dbReference type="SMART" id="SM00338">
    <property type="entry name" value="BRLZ"/>
    <property type="match status" value="1"/>
</dbReference>
<dbReference type="Pfam" id="PF00170">
    <property type="entry name" value="bZIP_1"/>
    <property type="match status" value="1"/>
</dbReference>
<keyword evidence="4" id="KW-0238">DNA-binding</keyword>
<dbReference type="InterPro" id="IPR004827">
    <property type="entry name" value="bZIP"/>
</dbReference>
<evidence type="ECO:0000256" key="5">
    <source>
        <dbReference type="ARBA" id="ARBA00023163"/>
    </source>
</evidence>
<dbReference type="InterPro" id="IPR045314">
    <property type="entry name" value="bZIP_plant_GBF1"/>
</dbReference>
<feature type="domain" description="BZIP" evidence="8">
    <location>
        <begin position="270"/>
        <end position="333"/>
    </location>
</feature>
<dbReference type="InterPro" id="IPR046347">
    <property type="entry name" value="bZIP_sf"/>
</dbReference>
<gene>
    <name evidence="9" type="ORF">L1049_026628</name>
</gene>
<evidence type="ECO:0000313" key="9">
    <source>
        <dbReference type="EMBL" id="KAK9271039.1"/>
    </source>
</evidence>
<evidence type="ECO:0000256" key="7">
    <source>
        <dbReference type="SAM" id="MobiDB-lite"/>
    </source>
</evidence>
<dbReference type="PANTHER" id="PTHR45967">
    <property type="entry name" value="G-BOX-BINDING FACTOR 3-RELATED"/>
    <property type="match status" value="1"/>
</dbReference>
<dbReference type="GO" id="GO:0000976">
    <property type="term" value="F:transcription cis-regulatory region binding"/>
    <property type="evidence" value="ECO:0007669"/>
    <property type="project" value="UniProtKB-ARBA"/>
</dbReference>
<dbReference type="CDD" id="cd14702">
    <property type="entry name" value="bZIP_plant_GBF1"/>
    <property type="match status" value="1"/>
</dbReference>
<protein>
    <recommendedName>
        <fullName evidence="8">BZIP domain-containing protein</fullName>
    </recommendedName>
</protein>
<dbReference type="FunFam" id="1.20.5.170:FF:000020">
    <property type="entry name" value="BZIP transcription factor"/>
    <property type="match status" value="1"/>
</dbReference>
<sequence length="376" mass="39966">MGAGEESTPAKSSKPTASTQETPINPSYPDWATSMQAYYGMGATPPPFFTSPAASPTPHPYLWGPQHPMIPPYGTPLPYPAVYPHGGFYAHPNMAQGVALTNTETGGKAPDGKDPTSMKKSKGTSGNTGVTVGKSGESGKAASGSGTEGASESAESGSEGSSDASDENANQQASSASKKKSFNQMLADANAKSNNAAQYNGGNLSASVPGNPVVPVPTSNLNMGMDLWNGSPSGVSPMKTRPNASHVAPATMVGREGTLHDHQWVQDERELKRQRRKQSNRESARRSRLRKQAECGELQTKVEKLSNENLTLRDELHRLTEECEKLTSENNNIMEELTQLYGPDAISNLQVNNHSLALHNVNGEDSSHGQDCFNGK</sequence>
<name>A0AAP0NHC8_LIQFO</name>
<dbReference type="InterPro" id="IPR044827">
    <property type="entry name" value="GBF-like"/>
</dbReference>
<dbReference type="AlphaFoldDB" id="A0AAP0NHC8"/>
<evidence type="ECO:0000256" key="2">
    <source>
        <dbReference type="ARBA" id="ARBA00007163"/>
    </source>
</evidence>
<dbReference type="PANTHER" id="PTHR45967:SF20">
    <property type="entry name" value="G-BOX-BINDING FACTOR 1"/>
    <property type="match status" value="1"/>
</dbReference>
<dbReference type="GO" id="GO:0005634">
    <property type="term" value="C:nucleus"/>
    <property type="evidence" value="ECO:0007669"/>
    <property type="project" value="UniProtKB-SubCell"/>
</dbReference>
<dbReference type="PROSITE" id="PS50217">
    <property type="entry name" value="BZIP"/>
    <property type="match status" value="1"/>
</dbReference>
<keyword evidence="5" id="KW-0804">Transcription</keyword>
<dbReference type="PROSITE" id="PS00036">
    <property type="entry name" value="BZIP_BASIC"/>
    <property type="match status" value="1"/>
</dbReference>
<dbReference type="Proteomes" id="UP001415857">
    <property type="component" value="Unassembled WGS sequence"/>
</dbReference>
<keyword evidence="10" id="KW-1185">Reference proteome</keyword>
<reference evidence="9 10" key="1">
    <citation type="journal article" date="2024" name="Plant J.">
        <title>Genome sequences and population genomics reveal climatic adaptation and genomic divergence between two closely related sweetgum species.</title>
        <authorList>
            <person name="Xu W.Q."/>
            <person name="Ren C.Q."/>
            <person name="Zhang X.Y."/>
            <person name="Comes H.P."/>
            <person name="Liu X.H."/>
            <person name="Li Y.G."/>
            <person name="Kettle C.J."/>
            <person name="Jalonen R."/>
            <person name="Gaisberger H."/>
            <person name="Ma Y.Z."/>
            <person name="Qiu Y.X."/>
        </authorList>
    </citation>
    <scope>NUCLEOTIDE SEQUENCE [LARGE SCALE GENOMIC DNA]</scope>
    <source>
        <strain evidence="9">Hangzhou</strain>
    </source>
</reference>
<evidence type="ECO:0000256" key="3">
    <source>
        <dbReference type="ARBA" id="ARBA00023015"/>
    </source>
</evidence>
<feature type="compositionally biased region" description="Polar residues" evidence="7">
    <location>
        <begin position="9"/>
        <end position="25"/>
    </location>
</feature>
<feature type="compositionally biased region" description="Basic and acidic residues" evidence="7">
    <location>
        <begin position="257"/>
        <end position="271"/>
    </location>
</feature>
<dbReference type="SUPFAM" id="SSF57959">
    <property type="entry name" value="Leucine zipper domain"/>
    <property type="match status" value="1"/>
</dbReference>
<keyword evidence="3" id="KW-0805">Transcription regulation</keyword>
<dbReference type="GO" id="GO:0046983">
    <property type="term" value="F:protein dimerization activity"/>
    <property type="evidence" value="ECO:0007669"/>
    <property type="project" value="UniProtKB-ARBA"/>
</dbReference>
<proteinExistence type="inferred from homology"/>
<comment type="similarity">
    <text evidence="2">Belongs to the bZIP family.</text>
</comment>
<comment type="subcellular location">
    <subcellularLocation>
        <location evidence="1">Nucleus</location>
    </subcellularLocation>
</comment>
<evidence type="ECO:0000259" key="8">
    <source>
        <dbReference type="PROSITE" id="PS50217"/>
    </source>
</evidence>
<dbReference type="GO" id="GO:0003700">
    <property type="term" value="F:DNA-binding transcription factor activity"/>
    <property type="evidence" value="ECO:0007669"/>
    <property type="project" value="InterPro"/>
</dbReference>
<evidence type="ECO:0000256" key="6">
    <source>
        <dbReference type="ARBA" id="ARBA00023242"/>
    </source>
</evidence>
<dbReference type="EMBL" id="JBBPBK010000014">
    <property type="protein sequence ID" value="KAK9271039.1"/>
    <property type="molecule type" value="Genomic_DNA"/>
</dbReference>
<feature type="region of interest" description="Disordered" evidence="7">
    <location>
        <begin position="102"/>
        <end position="182"/>
    </location>
</feature>
<feature type="compositionally biased region" description="Low complexity" evidence="7">
    <location>
        <begin position="133"/>
        <end position="176"/>
    </location>
</feature>
<keyword evidence="6" id="KW-0539">Nucleus</keyword>
<dbReference type="InterPro" id="IPR012900">
    <property type="entry name" value="MFMR"/>
</dbReference>
<evidence type="ECO:0000313" key="10">
    <source>
        <dbReference type="Proteomes" id="UP001415857"/>
    </source>
</evidence>
<feature type="region of interest" description="Disordered" evidence="7">
    <location>
        <begin position="254"/>
        <end position="292"/>
    </location>
</feature>
<comment type="caution">
    <text evidence="9">The sequence shown here is derived from an EMBL/GenBank/DDBJ whole genome shotgun (WGS) entry which is preliminary data.</text>
</comment>
<evidence type="ECO:0000256" key="4">
    <source>
        <dbReference type="ARBA" id="ARBA00023125"/>
    </source>
</evidence>
<dbReference type="Pfam" id="PF07777">
    <property type="entry name" value="MFMR"/>
    <property type="match status" value="1"/>
</dbReference>
<feature type="region of interest" description="Disordered" evidence="7">
    <location>
        <begin position="1"/>
        <end position="29"/>
    </location>
</feature>